<dbReference type="AlphaFoldDB" id="A0A2U1KIN6"/>
<protein>
    <submittedName>
        <fullName evidence="1">Zinc finger, CCHC-type</fullName>
    </submittedName>
</protein>
<gene>
    <name evidence="1" type="ORF">CTI12_AA598390</name>
</gene>
<comment type="caution">
    <text evidence="1">The sequence shown here is derived from an EMBL/GenBank/DDBJ whole genome shotgun (WGS) entry which is preliminary data.</text>
</comment>
<accession>A0A2U1KIN6</accession>
<proteinExistence type="predicted"/>
<dbReference type="Proteomes" id="UP000245207">
    <property type="component" value="Unassembled WGS sequence"/>
</dbReference>
<sequence length="99" mass="10992">MKDYLDQLERLGFPMPPFLGVNLILTSLSKDYDTFETNYNMHSMGKIIPVLHAMLKLDEKGLIANALAVALAVMAIRQGKIQANNKSQAAKGREMARIS</sequence>
<dbReference type="EMBL" id="PKPP01017953">
    <property type="protein sequence ID" value="PWA36592.1"/>
    <property type="molecule type" value="Genomic_DNA"/>
</dbReference>
<organism evidence="1 2">
    <name type="scientific">Artemisia annua</name>
    <name type="common">Sweet wormwood</name>
    <dbReference type="NCBI Taxonomy" id="35608"/>
    <lineage>
        <taxon>Eukaryota</taxon>
        <taxon>Viridiplantae</taxon>
        <taxon>Streptophyta</taxon>
        <taxon>Embryophyta</taxon>
        <taxon>Tracheophyta</taxon>
        <taxon>Spermatophyta</taxon>
        <taxon>Magnoliopsida</taxon>
        <taxon>eudicotyledons</taxon>
        <taxon>Gunneridae</taxon>
        <taxon>Pentapetalae</taxon>
        <taxon>asterids</taxon>
        <taxon>campanulids</taxon>
        <taxon>Asterales</taxon>
        <taxon>Asteraceae</taxon>
        <taxon>Asteroideae</taxon>
        <taxon>Anthemideae</taxon>
        <taxon>Artemisiinae</taxon>
        <taxon>Artemisia</taxon>
    </lineage>
</organism>
<name>A0A2U1KIN6_ARTAN</name>
<dbReference type="OrthoDB" id="1731532at2759"/>
<keyword evidence="2" id="KW-1185">Reference proteome</keyword>
<reference evidence="1 2" key="1">
    <citation type="journal article" date="2018" name="Mol. Plant">
        <title>The genome of Artemisia annua provides insight into the evolution of Asteraceae family and artemisinin biosynthesis.</title>
        <authorList>
            <person name="Shen Q."/>
            <person name="Zhang L."/>
            <person name="Liao Z."/>
            <person name="Wang S."/>
            <person name="Yan T."/>
            <person name="Shi P."/>
            <person name="Liu M."/>
            <person name="Fu X."/>
            <person name="Pan Q."/>
            <person name="Wang Y."/>
            <person name="Lv Z."/>
            <person name="Lu X."/>
            <person name="Zhang F."/>
            <person name="Jiang W."/>
            <person name="Ma Y."/>
            <person name="Chen M."/>
            <person name="Hao X."/>
            <person name="Li L."/>
            <person name="Tang Y."/>
            <person name="Lv G."/>
            <person name="Zhou Y."/>
            <person name="Sun X."/>
            <person name="Brodelius P.E."/>
            <person name="Rose J.K.C."/>
            <person name="Tang K."/>
        </authorList>
    </citation>
    <scope>NUCLEOTIDE SEQUENCE [LARGE SCALE GENOMIC DNA]</scope>
    <source>
        <strain evidence="2">cv. Huhao1</strain>
        <tissue evidence="1">Leaf</tissue>
    </source>
</reference>
<evidence type="ECO:0000313" key="2">
    <source>
        <dbReference type="Proteomes" id="UP000245207"/>
    </source>
</evidence>
<evidence type="ECO:0000313" key="1">
    <source>
        <dbReference type="EMBL" id="PWA36592.1"/>
    </source>
</evidence>